<dbReference type="RefSeq" id="WP_126598422.1">
    <property type="nucleotide sequence ID" value="NZ_BIFQ01000001.1"/>
</dbReference>
<evidence type="ECO:0000313" key="1">
    <source>
        <dbReference type="EMBL" id="GCE07284.1"/>
    </source>
</evidence>
<dbReference type="Proteomes" id="UP000287224">
    <property type="component" value="Unassembled WGS sequence"/>
</dbReference>
<dbReference type="AlphaFoldDB" id="A0A401ZKE4"/>
<accession>A0A401ZKE4</accession>
<name>A0A401ZKE4_9CHLR</name>
<dbReference type="EMBL" id="BIFQ01000001">
    <property type="protein sequence ID" value="GCE07284.1"/>
    <property type="molecule type" value="Genomic_DNA"/>
</dbReference>
<organism evidence="1 2">
    <name type="scientific">Dictyobacter aurantiacus</name>
    <dbReference type="NCBI Taxonomy" id="1936993"/>
    <lineage>
        <taxon>Bacteria</taxon>
        <taxon>Bacillati</taxon>
        <taxon>Chloroflexota</taxon>
        <taxon>Ktedonobacteria</taxon>
        <taxon>Ktedonobacterales</taxon>
        <taxon>Dictyobacteraceae</taxon>
        <taxon>Dictyobacter</taxon>
    </lineage>
</organism>
<proteinExistence type="predicted"/>
<gene>
    <name evidence="1" type="ORF">KDAU_46130</name>
</gene>
<sequence>MQDKMNLDAIELTDSDLEQVSGARSTRNTRHGDFPGGWGYGYGYGYGYGGGNWWHPGGWGYGGGNWWHGGNGYGYGYGHGGGDRD</sequence>
<reference evidence="2" key="1">
    <citation type="submission" date="2018-12" db="EMBL/GenBank/DDBJ databases">
        <title>Tengunoibacter tsumagoiensis gen. nov., sp. nov., Dictyobacter kobayashii sp. nov., D. alpinus sp. nov., and D. joshuensis sp. nov. and description of Dictyobacteraceae fam. nov. within the order Ktedonobacterales isolated from Tengu-no-mugimeshi.</title>
        <authorList>
            <person name="Wang C.M."/>
            <person name="Zheng Y."/>
            <person name="Sakai Y."/>
            <person name="Toyoda A."/>
            <person name="Minakuchi Y."/>
            <person name="Abe K."/>
            <person name="Yokota A."/>
            <person name="Yabe S."/>
        </authorList>
    </citation>
    <scope>NUCLEOTIDE SEQUENCE [LARGE SCALE GENOMIC DNA]</scope>
    <source>
        <strain evidence="2">S-27</strain>
    </source>
</reference>
<protein>
    <submittedName>
        <fullName evidence="1">Uncharacterized protein</fullName>
    </submittedName>
</protein>
<comment type="caution">
    <text evidence="1">The sequence shown here is derived from an EMBL/GenBank/DDBJ whole genome shotgun (WGS) entry which is preliminary data.</text>
</comment>
<keyword evidence="2" id="KW-1185">Reference proteome</keyword>
<evidence type="ECO:0000313" key="2">
    <source>
        <dbReference type="Proteomes" id="UP000287224"/>
    </source>
</evidence>